<dbReference type="OrthoDB" id="10258327at2759"/>
<dbReference type="GO" id="GO:0006338">
    <property type="term" value="P:chromatin remodeling"/>
    <property type="evidence" value="ECO:0007669"/>
    <property type="project" value="InterPro"/>
</dbReference>
<feature type="compositionally biased region" description="Polar residues" evidence="6">
    <location>
        <begin position="259"/>
        <end position="271"/>
    </location>
</feature>
<comment type="similarity">
    <text evidence="2">Belongs to the SNF5 family.</text>
</comment>
<keyword evidence="7" id="KW-0808">Transferase</keyword>
<dbReference type="GO" id="GO:0016301">
    <property type="term" value="F:kinase activity"/>
    <property type="evidence" value="ECO:0007669"/>
    <property type="project" value="UniProtKB-KW"/>
</dbReference>
<feature type="region of interest" description="Disordered" evidence="6">
    <location>
        <begin position="487"/>
        <end position="532"/>
    </location>
</feature>
<protein>
    <submittedName>
        <fullName evidence="7">Galactokinase</fullName>
    </submittedName>
</protein>
<keyword evidence="8" id="KW-1185">Reference proteome</keyword>
<evidence type="ECO:0000256" key="6">
    <source>
        <dbReference type="SAM" id="MobiDB-lite"/>
    </source>
</evidence>
<keyword evidence="4" id="KW-0804">Transcription</keyword>
<dbReference type="STRING" id="1081102.A0A167UQT6"/>
<feature type="compositionally biased region" description="Gly residues" evidence="6">
    <location>
        <begin position="514"/>
        <end position="532"/>
    </location>
</feature>
<evidence type="ECO:0000313" key="8">
    <source>
        <dbReference type="Proteomes" id="UP000076874"/>
    </source>
</evidence>
<dbReference type="GO" id="GO:0000228">
    <property type="term" value="C:nuclear chromosome"/>
    <property type="evidence" value="ECO:0007669"/>
    <property type="project" value="InterPro"/>
</dbReference>
<dbReference type="Proteomes" id="UP000076874">
    <property type="component" value="Unassembled WGS sequence"/>
</dbReference>
<evidence type="ECO:0000256" key="5">
    <source>
        <dbReference type="ARBA" id="ARBA00023242"/>
    </source>
</evidence>
<evidence type="ECO:0000256" key="3">
    <source>
        <dbReference type="ARBA" id="ARBA00023015"/>
    </source>
</evidence>
<dbReference type="InterPro" id="IPR006939">
    <property type="entry name" value="SNF5"/>
</dbReference>
<feature type="region of interest" description="Disordered" evidence="6">
    <location>
        <begin position="52"/>
        <end position="98"/>
    </location>
</feature>
<evidence type="ECO:0000256" key="1">
    <source>
        <dbReference type="ARBA" id="ARBA00004123"/>
    </source>
</evidence>
<reference evidence="7 8" key="1">
    <citation type="journal article" date="2016" name="Genome Biol. Evol.">
        <title>Divergent and convergent evolution of fungal pathogenicity.</title>
        <authorList>
            <person name="Shang Y."/>
            <person name="Xiao G."/>
            <person name="Zheng P."/>
            <person name="Cen K."/>
            <person name="Zhan S."/>
            <person name="Wang C."/>
        </authorList>
    </citation>
    <scope>NUCLEOTIDE SEQUENCE [LARGE SCALE GENOMIC DNA]</scope>
    <source>
        <strain evidence="7 8">RCEF 264</strain>
    </source>
</reference>
<dbReference type="EMBL" id="AZHD01000007">
    <property type="protein sequence ID" value="OAA61811.1"/>
    <property type="molecule type" value="Genomic_DNA"/>
</dbReference>
<evidence type="ECO:0000256" key="2">
    <source>
        <dbReference type="ARBA" id="ARBA00010239"/>
    </source>
</evidence>
<accession>A0A167UQT6</accession>
<keyword evidence="7" id="KW-0418">Kinase</keyword>
<organism evidence="7 8">
    <name type="scientific">Niveomyces insectorum RCEF 264</name>
    <dbReference type="NCBI Taxonomy" id="1081102"/>
    <lineage>
        <taxon>Eukaryota</taxon>
        <taxon>Fungi</taxon>
        <taxon>Dikarya</taxon>
        <taxon>Ascomycota</taxon>
        <taxon>Pezizomycotina</taxon>
        <taxon>Sordariomycetes</taxon>
        <taxon>Hypocreomycetidae</taxon>
        <taxon>Hypocreales</taxon>
        <taxon>Cordycipitaceae</taxon>
        <taxon>Niveomyces</taxon>
    </lineage>
</organism>
<evidence type="ECO:0000256" key="4">
    <source>
        <dbReference type="ARBA" id="ARBA00023163"/>
    </source>
</evidence>
<name>A0A167UQT6_9HYPO</name>
<feature type="compositionally biased region" description="Basic and acidic residues" evidence="6">
    <location>
        <begin position="75"/>
        <end position="95"/>
    </location>
</feature>
<sequence length="567" mass="61626">MSSTASAPQAYWTSYAARLRAYNNSLLVPANPTAPSAPKTTKRGTTIINYAEDGFDDYDDDDDDLRRRPAGLRNLRRDDSVGKAEQSDRPGKEATEPVEVQGVWRDWQGKSKIPRSDLANYAQACLPSTLVPIRIDVDVPAFVPLAPLGPPIGPQPGSYNNNHAQFDMSNPLNRQPEMTPPYRLKDTFLWNLHEALITTDQFAIGLTQDLDLPVRSPVAAEISKQIRTQLEEYAGVALHPLFHSQSGFGAAGAYRDSPTPFNRSDTPQRNGTGAAAPTPSKQGHHTATPAAATTPLLSSDVTASATAIRSDSDDYNPDDTYRCIVNLSINLSSRLYTDKFEWSLLHPPGAAEAFAKQTCADLGLAGEWVPAMTHAIYEAVLRLKKEACESGGLVAGFGPGGLTDFPNDAAISAAGEGAGWRYDPEHLADQWEPKMEVLSKEDIEKREGDRERQLRRLRRETARFSSNTGMAGGVPVGFGFGGLVEQEEERMGRGERTKKKRRFRSLSPLARSGTPGGRGTPDATGGGYGGGGTLTDAERTAWRCSHCRIWGTSVWAVRDGPHGPRVR</sequence>
<keyword evidence="3" id="KW-0805">Transcription regulation</keyword>
<gene>
    <name evidence="7" type="ORF">SPI_04670</name>
</gene>
<dbReference type="AlphaFoldDB" id="A0A167UQT6"/>
<feature type="compositionally biased region" description="Low complexity" evidence="6">
    <location>
        <begin position="286"/>
        <end position="295"/>
    </location>
</feature>
<proteinExistence type="inferred from homology"/>
<feature type="compositionally biased region" description="Acidic residues" evidence="6">
    <location>
        <begin position="53"/>
        <end position="63"/>
    </location>
</feature>
<comment type="caution">
    <text evidence="7">The sequence shown here is derived from an EMBL/GenBank/DDBJ whole genome shotgun (WGS) entry which is preliminary data.</text>
</comment>
<evidence type="ECO:0000313" key="7">
    <source>
        <dbReference type="EMBL" id="OAA61811.1"/>
    </source>
</evidence>
<comment type="subcellular location">
    <subcellularLocation>
        <location evidence="1">Nucleus</location>
    </subcellularLocation>
</comment>
<feature type="region of interest" description="Disordered" evidence="6">
    <location>
        <begin position="253"/>
        <end position="296"/>
    </location>
</feature>
<dbReference type="Pfam" id="PF04855">
    <property type="entry name" value="SNF5"/>
    <property type="match status" value="1"/>
</dbReference>
<dbReference type="PANTHER" id="PTHR10019">
    <property type="entry name" value="SNF5"/>
    <property type="match status" value="1"/>
</dbReference>
<keyword evidence="5" id="KW-0539">Nucleus</keyword>